<keyword evidence="4" id="KW-0472">Membrane</keyword>
<reference evidence="6 7" key="1">
    <citation type="submission" date="2023-03" db="EMBL/GenBank/DDBJ databases">
        <title>Isolation and description of six Streptomyces strains from soil environments, able to metabolize different microbial glucans.</title>
        <authorList>
            <person name="Widen T."/>
            <person name="Larsbrink J."/>
        </authorList>
    </citation>
    <scope>NUCLEOTIDE SEQUENCE [LARGE SCALE GENOMIC DNA]</scope>
    <source>
        <strain evidence="6 7">Mut1</strain>
    </source>
</reference>
<dbReference type="InterPro" id="IPR038261">
    <property type="entry name" value="GPP34-like_sf"/>
</dbReference>
<gene>
    <name evidence="6" type="ORF">P8A18_15585</name>
</gene>
<accession>A0ABY9HJP4</accession>
<dbReference type="EMBL" id="CP120997">
    <property type="protein sequence ID" value="WLQ34770.1"/>
    <property type="molecule type" value="Genomic_DNA"/>
</dbReference>
<feature type="region of interest" description="Disordered" evidence="5">
    <location>
        <begin position="209"/>
        <end position="229"/>
    </location>
</feature>
<comment type="subcellular location">
    <subcellularLocation>
        <location evidence="1">Golgi apparatus membrane</location>
        <topology evidence="1">Peripheral membrane protein</topology>
        <orientation evidence="1">Cytoplasmic side</orientation>
    </subcellularLocation>
</comment>
<proteinExistence type="predicted"/>
<dbReference type="InterPro" id="IPR008628">
    <property type="entry name" value="GPP34-like"/>
</dbReference>
<dbReference type="Proteomes" id="UP001239522">
    <property type="component" value="Chromosome"/>
</dbReference>
<dbReference type="Pfam" id="PF05719">
    <property type="entry name" value="GPP34"/>
    <property type="match status" value="1"/>
</dbReference>
<sequence>MSVQHFTLPEELLLLAYDPVEGRALCRPHLLRIGLAGALAAELVLAGRVAVDNDRITALGTPPVGDALLDVALTGLAKRRKGQKLPRWIRDTAAVKTTDGRSDEVWRHRLIARGALHEERSRALGIVAQRRHPAGPDDRTSPARERVTAVVNGASGDGRDQLLAAFAGATGLADALLPGDEHHRLRGELALVARRDPIARTVRDLVNEARGPAPRPRGGAEPIAEGTGWNPLSWIFNGDGGSDGGDGGGGD</sequence>
<evidence type="ECO:0000256" key="2">
    <source>
        <dbReference type="ARBA" id="ARBA00023034"/>
    </source>
</evidence>
<name>A0ABY9HJP4_9ACTN</name>
<evidence type="ECO:0000313" key="6">
    <source>
        <dbReference type="EMBL" id="WLQ34770.1"/>
    </source>
</evidence>
<protein>
    <submittedName>
        <fullName evidence="6">GPP34 family phosphoprotein</fullName>
    </submittedName>
</protein>
<keyword evidence="3" id="KW-0446">Lipid-binding</keyword>
<evidence type="ECO:0000256" key="5">
    <source>
        <dbReference type="SAM" id="MobiDB-lite"/>
    </source>
</evidence>
<evidence type="ECO:0000313" key="7">
    <source>
        <dbReference type="Proteomes" id="UP001239522"/>
    </source>
</evidence>
<evidence type="ECO:0000256" key="3">
    <source>
        <dbReference type="ARBA" id="ARBA00023121"/>
    </source>
</evidence>
<evidence type="ECO:0000256" key="1">
    <source>
        <dbReference type="ARBA" id="ARBA00004255"/>
    </source>
</evidence>
<dbReference type="Gene3D" id="1.10.3630.10">
    <property type="entry name" value="yeast vps74-n-term truncation variant domain like"/>
    <property type="match status" value="1"/>
</dbReference>
<feature type="compositionally biased region" description="Low complexity" evidence="5">
    <location>
        <begin position="209"/>
        <end position="220"/>
    </location>
</feature>
<organism evidence="6 7">
    <name type="scientific">Streptomyces castrisilvae</name>
    <dbReference type="NCBI Taxonomy" id="3033811"/>
    <lineage>
        <taxon>Bacteria</taxon>
        <taxon>Bacillati</taxon>
        <taxon>Actinomycetota</taxon>
        <taxon>Actinomycetes</taxon>
        <taxon>Kitasatosporales</taxon>
        <taxon>Streptomycetaceae</taxon>
        <taxon>Streptomyces</taxon>
    </lineage>
</organism>
<dbReference type="RefSeq" id="WP_306055200.1">
    <property type="nucleotide sequence ID" value="NZ_CP120997.1"/>
</dbReference>
<evidence type="ECO:0000256" key="4">
    <source>
        <dbReference type="ARBA" id="ARBA00023136"/>
    </source>
</evidence>
<keyword evidence="7" id="KW-1185">Reference proteome</keyword>
<keyword evidence="2" id="KW-0333">Golgi apparatus</keyword>